<dbReference type="Ensembl" id="ENSSSCT00015093790.1">
    <property type="protein sequence ID" value="ENSSSCP00015038415.1"/>
    <property type="gene ID" value="ENSSSCG00015070035.1"/>
</dbReference>
<proteinExistence type="inferred from homology"/>
<evidence type="ECO:0000256" key="5">
    <source>
        <dbReference type="ARBA" id="ARBA00023033"/>
    </source>
</evidence>
<evidence type="ECO:0000256" key="3">
    <source>
        <dbReference type="ARBA" id="ARBA00022824"/>
    </source>
</evidence>
<evidence type="ECO:0000256" key="6">
    <source>
        <dbReference type="ARBA" id="ARBA00023136"/>
    </source>
</evidence>
<evidence type="ECO:0000256" key="4">
    <source>
        <dbReference type="ARBA" id="ARBA00023002"/>
    </source>
</evidence>
<keyword evidence="6" id="KW-0472">Membrane</keyword>
<dbReference type="AlphaFoldDB" id="A0A8D0PRX1"/>
<protein>
    <submittedName>
        <fullName evidence="7">Uncharacterized protein</fullName>
    </submittedName>
</protein>
<dbReference type="PANTHER" id="PTHR24291">
    <property type="entry name" value="CYTOCHROME P450 FAMILY 4"/>
    <property type="match status" value="1"/>
</dbReference>
<comment type="similarity">
    <text evidence="2">Belongs to the cytochrome P450 family.</text>
</comment>
<evidence type="ECO:0000313" key="8">
    <source>
        <dbReference type="Proteomes" id="UP000694726"/>
    </source>
</evidence>
<dbReference type="GO" id="GO:0005506">
    <property type="term" value="F:iron ion binding"/>
    <property type="evidence" value="ECO:0007669"/>
    <property type="project" value="InterPro"/>
</dbReference>
<dbReference type="Pfam" id="PF00067">
    <property type="entry name" value="p450"/>
    <property type="match status" value="1"/>
</dbReference>
<name>A0A8D0PRX1_PIG</name>
<dbReference type="SUPFAM" id="SSF48264">
    <property type="entry name" value="Cytochrome P450"/>
    <property type="match status" value="1"/>
</dbReference>
<dbReference type="Gene3D" id="1.10.630.10">
    <property type="entry name" value="Cytochrome P450"/>
    <property type="match status" value="1"/>
</dbReference>
<keyword evidence="3" id="KW-0256">Endoplasmic reticulum</keyword>
<comment type="subcellular location">
    <subcellularLocation>
        <location evidence="1">Endoplasmic reticulum membrane</location>
    </subcellularLocation>
</comment>
<keyword evidence="5" id="KW-0503">Monooxygenase</keyword>
<dbReference type="GO" id="GO:0020037">
    <property type="term" value="F:heme binding"/>
    <property type="evidence" value="ECO:0007669"/>
    <property type="project" value="InterPro"/>
</dbReference>
<reference evidence="7" key="1">
    <citation type="submission" date="2025-08" db="UniProtKB">
        <authorList>
            <consortium name="Ensembl"/>
        </authorList>
    </citation>
    <scope>IDENTIFICATION</scope>
</reference>
<organism evidence="7 8">
    <name type="scientific">Sus scrofa</name>
    <name type="common">Pig</name>
    <dbReference type="NCBI Taxonomy" id="9823"/>
    <lineage>
        <taxon>Eukaryota</taxon>
        <taxon>Metazoa</taxon>
        <taxon>Chordata</taxon>
        <taxon>Craniata</taxon>
        <taxon>Vertebrata</taxon>
        <taxon>Euteleostomi</taxon>
        <taxon>Mammalia</taxon>
        <taxon>Eutheria</taxon>
        <taxon>Laurasiatheria</taxon>
        <taxon>Artiodactyla</taxon>
        <taxon>Suina</taxon>
        <taxon>Suidae</taxon>
        <taxon>Sus</taxon>
    </lineage>
</organism>
<dbReference type="InterPro" id="IPR001128">
    <property type="entry name" value="Cyt_P450"/>
</dbReference>
<dbReference type="GO" id="GO:0016712">
    <property type="term" value="F:oxidoreductase activity, acting on paired donors, with incorporation or reduction of molecular oxygen, reduced flavin or flavoprotein as one donor, and incorporation of one atom of oxygen"/>
    <property type="evidence" value="ECO:0007669"/>
    <property type="project" value="UniProtKB-ARBA"/>
</dbReference>
<evidence type="ECO:0000256" key="2">
    <source>
        <dbReference type="ARBA" id="ARBA00010617"/>
    </source>
</evidence>
<dbReference type="GO" id="GO:0005789">
    <property type="term" value="C:endoplasmic reticulum membrane"/>
    <property type="evidence" value="ECO:0007669"/>
    <property type="project" value="UniProtKB-SubCell"/>
</dbReference>
<dbReference type="PANTHER" id="PTHR24291:SF39">
    <property type="entry name" value="CYTOCHROME P450 4A11-RELATED"/>
    <property type="match status" value="1"/>
</dbReference>
<dbReference type="Proteomes" id="UP000694726">
    <property type="component" value="Unplaced"/>
</dbReference>
<accession>A0A8D0PRX1</accession>
<keyword evidence="4" id="KW-0560">Oxidoreductase</keyword>
<dbReference type="InterPro" id="IPR050196">
    <property type="entry name" value="Cytochrome_P450_Monoox"/>
</dbReference>
<dbReference type="InterPro" id="IPR036396">
    <property type="entry name" value="Cyt_P450_sf"/>
</dbReference>
<evidence type="ECO:0000256" key="1">
    <source>
        <dbReference type="ARBA" id="ARBA00004586"/>
    </source>
</evidence>
<evidence type="ECO:0000313" key="7">
    <source>
        <dbReference type="Ensembl" id="ENSSSCP00015038415.1"/>
    </source>
</evidence>
<dbReference type="GO" id="GO:0006629">
    <property type="term" value="P:lipid metabolic process"/>
    <property type="evidence" value="ECO:0007669"/>
    <property type="project" value="UniProtKB-ARBA"/>
</dbReference>
<sequence length="350" mass="39231">MTLDTIMKCAFSHQGSAQTDGNSHSYLQAVWDLRNLIFSHWRSAFLHNDVIYRLSPEGHQSRRTCQLAHQHTHRVIQLRKAQLQKQGEMENVRKKRHLDFLDILLLAQMEKGNSLSDTDLRAEVDTFMFEGHDTTASGISWILYALASHPEHQQRCREEIQGLLGDGTSITWNHPLALHLRPSPQPAGVAEPRGMRRVPGRRDGMLSPEQHLLPLLPSLGFLSAVAERSLTPLSWPLCSLCRSLTHPGLHRVLLDTAMPSCPSQEDPGEPLWTWVSSVSLGVTPRLSPPVSICATCRHALYVGVLRRRLCPCTKRPSEHAPQFLTSGLSQRPDTSPCQWPFQSVLGVSSL</sequence>